<reference evidence="2" key="2">
    <citation type="submission" date="2013-11" db="EMBL/GenBank/DDBJ databases">
        <title>Draft genome sequence of Anaerostipes caccae (DSM 14662).</title>
        <authorList>
            <person name="Sudarsanam P."/>
            <person name="Ley R."/>
            <person name="Guruge J."/>
            <person name="Turnbaugh P.J."/>
            <person name="Mahowald M."/>
            <person name="Liep D."/>
            <person name="Gordon J."/>
        </authorList>
    </citation>
    <scope>NUCLEOTIDE SEQUENCE</scope>
    <source>
        <strain evidence="2">DSM 14662</strain>
    </source>
</reference>
<comment type="caution">
    <text evidence="2">The sequence shown here is derived from an EMBL/GenBank/DDBJ whole genome shotgun (WGS) entry which is preliminary data.</text>
</comment>
<evidence type="ECO:0000313" key="3">
    <source>
        <dbReference type="Proteomes" id="UP000004935"/>
    </source>
</evidence>
<name>B0MF90_ANACD</name>
<evidence type="ECO:0000256" key="1">
    <source>
        <dbReference type="SAM" id="Phobius"/>
    </source>
</evidence>
<keyword evidence="1" id="KW-0472">Membrane</keyword>
<protein>
    <submittedName>
        <fullName evidence="2">Uncharacterized protein</fullName>
    </submittedName>
</protein>
<evidence type="ECO:0000313" key="2">
    <source>
        <dbReference type="EMBL" id="EDR97194.1"/>
    </source>
</evidence>
<keyword evidence="3" id="KW-1185">Reference proteome</keyword>
<feature type="transmembrane region" description="Helical" evidence="1">
    <location>
        <begin position="28"/>
        <end position="46"/>
    </location>
</feature>
<gene>
    <name evidence="2" type="ORF">ANACAC_02424</name>
</gene>
<accession>B0MF90</accession>
<dbReference type="Proteomes" id="UP000004935">
    <property type="component" value="Unassembled WGS sequence"/>
</dbReference>
<dbReference type="EMBL" id="ABAX03000014">
    <property type="protein sequence ID" value="EDR97194.1"/>
    <property type="molecule type" value="Genomic_DNA"/>
</dbReference>
<dbReference type="HOGENOM" id="CLU_3163910_0_0_9"/>
<reference evidence="2" key="1">
    <citation type="submission" date="2007-11" db="EMBL/GenBank/DDBJ databases">
        <authorList>
            <person name="Fulton L."/>
            <person name="Clifton S."/>
            <person name="Fulton B."/>
            <person name="Xu J."/>
            <person name="Minx P."/>
            <person name="Pepin K.H."/>
            <person name="Johnson M."/>
            <person name="Thiruvilangam P."/>
            <person name="Bhonagiri V."/>
            <person name="Nash W.E."/>
            <person name="Mardis E.R."/>
            <person name="Wilson R.K."/>
        </authorList>
    </citation>
    <scope>NUCLEOTIDE SEQUENCE [LARGE SCALE GENOMIC DNA]</scope>
    <source>
        <strain evidence="2">DSM 14662</strain>
    </source>
</reference>
<dbReference type="AlphaFoldDB" id="B0MF90"/>
<sequence>MLFLFPGFPIDLSHAIGLVVGLPYKRNIAWWWGFVTWEYVFIMFVIN</sequence>
<keyword evidence="1" id="KW-1133">Transmembrane helix</keyword>
<organism evidence="2 3">
    <name type="scientific">Anaerostipes caccae (strain DSM 14662 / CCUG 47493 / JCM 13470 / NCIMB 13811 / L1-92)</name>
    <dbReference type="NCBI Taxonomy" id="411490"/>
    <lineage>
        <taxon>Bacteria</taxon>
        <taxon>Bacillati</taxon>
        <taxon>Bacillota</taxon>
        <taxon>Clostridia</taxon>
        <taxon>Lachnospirales</taxon>
        <taxon>Lachnospiraceae</taxon>
        <taxon>Anaerostipes</taxon>
    </lineage>
</organism>
<keyword evidence="1" id="KW-0812">Transmembrane</keyword>
<proteinExistence type="predicted"/>